<evidence type="ECO:0000259" key="1">
    <source>
        <dbReference type="PROSITE" id="PS51233"/>
    </source>
</evidence>
<dbReference type="AlphaFoldDB" id="A0A9D4BZ42"/>
<feature type="domain" description="VWFD" evidence="1">
    <location>
        <begin position="1113"/>
        <end position="1228"/>
    </location>
</feature>
<sequence length="1228" mass="137171">MIANFAPLKSDHELWNGYRIPNMRVIKTNLSYDGKETIRIVYDTGVDTSVLWRETSGGNKIAFPMNEVGEFLVFKSRKHVVEVHIQTEVCSKGVCACGIIFRNGNEIYINNICNGVSRQGFIYIGNHEDGILDEEYNFDKYASVNNYYQALWNNKYWIPGITPEQHEIHESHTISLQNGVVISITRNFDTNSLELLIESKPYVESFDELDGIVSCRYKLFRHRDGSYAADYRGYINSWRVPTNESLRNPTNHMNFGVNETVYQCHCPQGTDTALADVMLRAYARNYYYYYYPNYETEHVLGAAMCSLQMPCLEQTNGQTWPYNTFVTAVIVSNVSIEHNNTHLMCLFNPVEGKKHRVQWYFDETIVLNHTINANSTVLSPVDIVPMSGSECNLDKEIRCSVTVFEANGVNQSGPSSFSEPVYLMRDEMRQSMVSNVCVINNTCYFEYDHDPLDQRYVCYPALDPFSWKRNLTLHRVPGDYCIPGEIQCESVPGVAFCKSKTKQCTCADTFEETNGACSQIGCTMAEQNDTCSSISFAICNDNVCSCASYAELNATHGKCDIKRIGSNCTSEVDCKHITGAACDYQKTNTCVCDRQFKFSNGKCAPKAPGDLCTPGGDDCDNIQGDAICSPKTKQCSCYDTWQVVGGKCQTISCTFSDPSPCKLISNGECRNGTCTCSIAAVLNTTTGECKSRGIGDTCYVDEACTFVKNAKCDSERNMCVCDDTRKLDGNACVPKEPGDACEPGSKNCQDISGEVFCDAVTEKCSCASTHTASNCACVQKRCTDDHGCGGIAHAKCLNNACTCSVTSELDITNGLCKSKGLGSFCLTDSECGLVTGAICDIAKPRVCVCGDKYEMNDAECILKQPGILYLNRVDIFVAQYIEHDEHFAIFRCDYSIDYGFFYQVKWYLHGEEIYSTDILDSPKASEASVLKDVELYNINATVFQFDSKLRCQVSAYNESGTFKLKTVESNEFVPMTISSTSITFSRGQSASFTVNLYVPFGCGTKSRDCQLQYLLHDPSDPYDCMDSTIAVLHGDTCGGRIEGSTKTDMETFALPKYETTITILAKNNNNYNLKRDFELKLRTFSDDNLKNLWQGFTITIEVHVTDDHLIQHSPCYSHVDPHMGTFDGRWYENQNSGEFILVRHKKYPIEVDMITQPCSNWGPIPTCACAVNVRAGGDIFTINHCSGHLTKYLSNKDQALKVYRESSSEYKIILPTGMSVNIYLMTWG</sequence>
<protein>
    <recommendedName>
        <fullName evidence="1">VWFD domain-containing protein</fullName>
    </recommendedName>
</protein>
<evidence type="ECO:0000313" key="3">
    <source>
        <dbReference type="Proteomes" id="UP000828390"/>
    </source>
</evidence>
<dbReference type="PANTHER" id="PTHR39069:SF8">
    <property type="entry name" value="FI17111P1"/>
    <property type="match status" value="1"/>
</dbReference>
<gene>
    <name evidence="2" type="ORF">DPMN_073461</name>
</gene>
<dbReference type="PROSITE" id="PS51233">
    <property type="entry name" value="VWFD"/>
    <property type="match status" value="1"/>
</dbReference>
<evidence type="ECO:0000313" key="2">
    <source>
        <dbReference type="EMBL" id="KAH3713664.1"/>
    </source>
</evidence>
<accession>A0A9D4BZ42</accession>
<keyword evidence="3" id="KW-1185">Reference proteome</keyword>
<dbReference type="InterPro" id="IPR001846">
    <property type="entry name" value="VWF_type-D"/>
</dbReference>
<comment type="caution">
    <text evidence="2">The sequence shown here is derived from an EMBL/GenBank/DDBJ whole genome shotgun (WGS) entry which is preliminary data.</text>
</comment>
<organism evidence="2 3">
    <name type="scientific">Dreissena polymorpha</name>
    <name type="common">Zebra mussel</name>
    <name type="synonym">Mytilus polymorpha</name>
    <dbReference type="NCBI Taxonomy" id="45954"/>
    <lineage>
        <taxon>Eukaryota</taxon>
        <taxon>Metazoa</taxon>
        <taxon>Spiralia</taxon>
        <taxon>Lophotrochozoa</taxon>
        <taxon>Mollusca</taxon>
        <taxon>Bivalvia</taxon>
        <taxon>Autobranchia</taxon>
        <taxon>Heteroconchia</taxon>
        <taxon>Euheterodonta</taxon>
        <taxon>Imparidentia</taxon>
        <taxon>Neoheterodontei</taxon>
        <taxon>Myida</taxon>
        <taxon>Dreissenoidea</taxon>
        <taxon>Dreissenidae</taxon>
        <taxon>Dreissena</taxon>
    </lineage>
</organism>
<dbReference type="EMBL" id="JAIWYP010000014">
    <property type="protein sequence ID" value="KAH3713664.1"/>
    <property type="molecule type" value="Genomic_DNA"/>
</dbReference>
<dbReference type="PANTHER" id="PTHR39069">
    <property type="entry name" value="ECDYSONE-INDUCIBLE GENE E1, ISOFORM A"/>
    <property type="match status" value="1"/>
</dbReference>
<dbReference type="Proteomes" id="UP000828390">
    <property type="component" value="Unassembled WGS sequence"/>
</dbReference>
<name>A0A9D4BZ42_DREPO</name>
<reference evidence="2" key="2">
    <citation type="submission" date="2020-11" db="EMBL/GenBank/DDBJ databases">
        <authorList>
            <person name="McCartney M.A."/>
            <person name="Auch B."/>
            <person name="Kono T."/>
            <person name="Mallez S."/>
            <person name="Becker A."/>
            <person name="Gohl D.M."/>
            <person name="Silverstein K.A.T."/>
            <person name="Koren S."/>
            <person name="Bechman K.B."/>
            <person name="Herman A."/>
            <person name="Abrahante J.E."/>
            <person name="Garbe J."/>
        </authorList>
    </citation>
    <scope>NUCLEOTIDE SEQUENCE</scope>
    <source>
        <strain evidence="2">Duluth1</strain>
        <tissue evidence="2">Whole animal</tissue>
    </source>
</reference>
<proteinExistence type="predicted"/>
<reference evidence="2" key="1">
    <citation type="journal article" date="2019" name="bioRxiv">
        <title>The Genome of the Zebra Mussel, Dreissena polymorpha: A Resource for Invasive Species Research.</title>
        <authorList>
            <person name="McCartney M.A."/>
            <person name="Auch B."/>
            <person name="Kono T."/>
            <person name="Mallez S."/>
            <person name="Zhang Y."/>
            <person name="Obille A."/>
            <person name="Becker A."/>
            <person name="Abrahante J.E."/>
            <person name="Garbe J."/>
            <person name="Badalamenti J.P."/>
            <person name="Herman A."/>
            <person name="Mangelson H."/>
            <person name="Liachko I."/>
            <person name="Sullivan S."/>
            <person name="Sone E.D."/>
            <person name="Koren S."/>
            <person name="Silverstein K.A.T."/>
            <person name="Beckman K.B."/>
            <person name="Gohl D.M."/>
        </authorList>
    </citation>
    <scope>NUCLEOTIDE SEQUENCE</scope>
    <source>
        <strain evidence="2">Duluth1</strain>
        <tissue evidence="2">Whole animal</tissue>
    </source>
</reference>